<comment type="subunit">
    <text evidence="1">Self-associates forming complexes of several hundred monomers.</text>
</comment>
<evidence type="ECO:0000256" key="2">
    <source>
        <dbReference type="ARBA" id="ARBA00016807"/>
    </source>
</evidence>
<feature type="region of interest" description="Disordered" evidence="6">
    <location>
        <begin position="174"/>
        <end position="194"/>
    </location>
</feature>
<dbReference type="Pfam" id="PF13873">
    <property type="entry name" value="Myb_DNA-bind_5"/>
    <property type="match status" value="1"/>
</dbReference>
<proteinExistence type="predicted"/>
<evidence type="ECO:0000256" key="5">
    <source>
        <dbReference type="ARBA" id="ARBA00025466"/>
    </source>
</evidence>
<evidence type="ECO:0000313" key="8">
    <source>
        <dbReference type="EMBL" id="CAH2094030.1"/>
    </source>
</evidence>
<evidence type="ECO:0000256" key="4">
    <source>
        <dbReference type="ARBA" id="ARBA00023163"/>
    </source>
</evidence>
<evidence type="ECO:0000313" key="9">
    <source>
        <dbReference type="Proteomes" id="UP001153954"/>
    </source>
</evidence>
<dbReference type="EMBL" id="CAKOGL010000013">
    <property type="protein sequence ID" value="CAH2094030.1"/>
    <property type="molecule type" value="Genomic_DNA"/>
</dbReference>
<comment type="caution">
    <text evidence="8">The sequence shown here is derived from an EMBL/GenBank/DDBJ whole genome shotgun (WGS) entry which is preliminary data.</text>
</comment>
<keyword evidence="9" id="KW-1185">Reference proteome</keyword>
<dbReference type="AlphaFoldDB" id="A0AAU9U424"/>
<gene>
    <name evidence="8" type="ORF">EEDITHA_LOCUS9634</name>
</gene>
<evidence type="ECO:0000259" key="7">
    <source>
        <dbReference type="Pfam" id="PF13873"/>
    </source>
</evidence>
<feature type="compositionally biased region" description="Basic and acidic residues" evidence="6">
    <location>
        <begin position="181"/>
        <end position="194"/>
    </location>
</feature>
<comment type="function">
    <text evidence="5">Involved in transvection phenomena (= synapsis-dependent gene expression), where the synaptic pairing of chromosomes carrying genes with which zeste interacts influences the expression of these genes. Zeste binds to DNA and stimulates transcription from a nearby promoter.</text>
</comment>
<evidence type="ECO:0000256" key="3">
    <source>
        <dbReference type="ARBA" id="ARBA00023015"/>
    </source>
</evidence>
<keyword evidence="3" id="KW-0805">Transcription regulation</keyword>
<name>A0AAU9U424_EUPED</name>
<keyword evidence="4" id="KW-0804">Transcription</keyword>
<accession>A0AAU9U424</accession>
<sequence length="241" mass="27620">MEKENEVKKRSPNFTLEEKENLLSIVTKYKSIIENKKTGAFYIQKKKKPGPQLPKNTTASKQKYIEEVLTDHNVQSAVAYENLPEGDSQLADDVEESLAPSTVNICDLKKKWIDEKKNIKKTGGGTFFPTLTDADHQILSILDDQIRPDENPYDEAAEYFGETVEVQVLNTDEEPISVPEPKPEPEPKSVAERTPKKVITFKKKRVIDLKPDCTKKSAEILKKIYFRKKIDLTFYQKKLKC</sequence>
<dbReference type="Proteomes" id="UP001153954">
    <property type="component" value="Unassembled WGS sequence"/>
</dbReference>
<feature type="domain" description="Myb/SANT-like DNA-binding" evidence="7">
    <location>
        <begin position="10"/>
        <end position="47"/>
    </location>
</feature>
<protein>
    <recommendedName>
        <fullName evidence="2">Regulatory protein zeste</fullName>
    </recommendedName>
</protein>
<organism evidence="8 9">
    <name type="scientific">Euphydryas editha</name>
    <name type="common">Edith's checkerspot</name>
    <dbReference type="NCBI Taxonomy" id="104508"/>
    <lineage>
        <taxon>Eukaryota</taxon>
        <taxon>Metazoa</taxon>
        <taxon>Ecdysozoa</taxon>
        <taxon>Arthropoda</taxon>
        <taxon>Hexapoda</taxon>
        <taxon>Insecta</taxon>
        <taxon>Pterygota</taxon>
        <taxon>Neoptera</taxon>
        <taxon>Endopterygota</taxon>
        <taxon>Lepidoptera</taxon>
        <taxon>Glossata</taxon>
        <taxon>Ditrysia</taxon>
        <taxon>Papilionoidea</taxon>
        <taxon>Nymphalidae</taxon>
        <taxon>Nymphalinae</taxon>
        <taxon>Euphydryas</taxon>
    </lineage>
</organism>
<dbReference type="InterPro" id="IPR028002">
    <property type="entry name" value="Myb_DNA-bind_5"/>
</dbReference>
<reference evidence="8" key="1">
    <citation type="submission" date="2022-03" db="EMBL/GenBank/DDBJ databases">
        <authorList>
            <person name="Tunstrom K."/>
        </authorList>
    </citation>
    <scope>NUCLEOTIDE SEQUENCE</scope>
</reference>
<evidence type="ECO:0000256" key="6">
    <source>
        <dbReference type="SAM" id="MobiDB-lite"/>
    </source>
</evidence>
<evidence type="ECO:0000256" key="1">
    <source>
        <dbReference type="ARBA" id="ARBA00011764"/>
    </source>
</evidence>